<dbReference type="AlphaFoldDB" id="G8PAQ2"/>
<dbReference type="eggNOG" id="ENOG5033WGZ">
    <property type="taxonomic scope" value="Bacteria"/>
</dbReference>
<accession>G8PAQ2</accession>
<dbReference type="EMBL" id="CP003137">
    <property type="protein sequence ID" value="AEV94611.1"/>
    <property type="molecule type" value="Genomic_DNA"/>
</dbReference>
<protein>
    <submittedName>
        <fullName evidence="1">Uncharacterized protein</fullName>
    </submittedName>
</protein>
<evidence type="ECO:0000313" key="1">
    <source>
        <dbReference type="EMBL" id="AEV94611.1"/>
    </source>
</evidence>
<dbReference type="RefSeq" id="WP_014214809.1">
    <property type="nucleotide sequence ID" value="NC_016605.1"/>
</dbReference>
<dbReference type="KEGG" id="pce:PECL_299"/>
<dbReference type="Proteomes" id="UP000005444">
    <property type="component" value="Chromosome"/>
</dbReference>
<keyword evidence="2" id="KW-1185">Reference proteome</keyword>
<sequence length="154" mass="17230">MKKKIWIVLGIIVALLLVIGGMYFHMSNAVAKDVQGNTYRYQSVSGDKALYVTFEREGNKVVVNPNKNTALSAAKSQSAFNTEYSSQEKDGTWNYKAQGNKLTLAKKVGNQVSQWQYNDILSIKSKFVSFNFTYQIAKAGQGVVKNRTVFDKVN</sequence>
<organism evidence="1 2">
    <name type="scientific">Pediococcus claussenii (strain ATCC BAA-344 / DSM 14800 / JCM 18046 / KCTC 3811 / LMG 21948 / P06)</name>
    <dbReference type="NCBI Taxonomy" id="701521"/>
    <lineage>
        <taxon>Bacteria</taxon>
        <taxon>Bacillati</taxon>
        <taxon>Bacillota</taxon>
        <taxon>Bacilli</taxon>
        <taxon>Lactobacillales</taxon>
        <taxon>Lactobacillaceae</taxon>
        <taxon>Pediococcus</taxon>
    </lineage>
</organism>
<dbReference type="STRING" id="701521.PECL_299"/>
<evidence type="ECO:0000313" key="2">
    <source>
        <dbReference type="Proteomes" id="UP000005444"/>
    </source>
</evidence>
<name>G8PAQ2_PEDCP</name>
<dbReference type="HOGENOM" id="CLU_117218_0_0_9"/>
<gene>
    <name evidence="1" type="ordered locus">PECL_299</name>
</gene>
<dbReference type="PATRIC" id="fig|701521.8.peg.279"/>
<proteinExistence type="predicted"/>
<reference evidence="1 2" key="1">
    <citation type="journal article" date="2012" name="J. Bacteriol.">
        <title>Complete Genome Sequence of the Beer Spoilage Organism Pediococcus claussenii ATCC BAA-344T.</title>
        <authorList>
            <person name="Pittet V."/>
            <person name="Abegunde T."/>
            <person name="Marfleet T."/>
            <person name="Haakensen M."/>
            <person name="Morrow K."/>
            <person name="Jayaprakash T."/>
            <person name="Schroeder K."/>
            <person name="Trost B."/>
            <person name="Byrns S."/>
            <person name="Bergsveinson J."/>
            <person name="Kusalik A."/>
            <person name="Ziola B."/>
        </authorList>
    </citation>
    <scope>NUCLEOTIDE SEQUENCE [LARGE SCALE GENOMIC DNA]</scope>
    <source>
        <strain evidence="1 2">ATCC BAA-344</strain>
    </source>
</reference>